<comment type="similarity">
    <text evidence="2">Belongs to the IFT56 family.</text>
</comment>
<accession>V6LJJ6</accession>
<dbReference type="PANTHER" id="PTHR14781">
    <property type="entry name" value="INTRAFLAGELLAR TRANSPORT PROTEIN 56"/>
    <property type="match status" value="1"/>
</dbReference>
<keyword evidence="9" id="KW-1185">Reference proteome</keyword>
<dbReference type="GO" id="GO:0035720">
    <property type="term" value="P:intraciliary anterograde transport"/>
    <property type="evidence" value="ECO:0007669"/>
    <property type="project" value="TreeGrafter"/>
</dbReference>
<dbReference type="SUPFAM" id="SSF48452">
    <property type="entry name" value="TPR-like"/>
    <property type="match status" value="2"/>
</dbReference>
<evidence type="ECO:0000256" key="3">
    <source>
        <dbReference type="ARBA" id="ARBA00019387"/>
    </source>
</evidence>
<dbReference type="InterPro" id="IPR019734">
    <property type="entry name" value="TPR_rpt"/>
</dbReference>
<gene>
    <name evidence="7" type="ORF">SS50377_15403</name>
    <name evidence="8" type="ORF">SS50377_25126</name>
</gene>
<dbReference type="GO" id="GO:0035735">
    <property type="term" value="P:intraciliary transport involved in cilium assembly"/>
    <property type="evidence" value="ECO:0007669"/>
    <property type="project" value="TreeGrafter"/>
</dbReference>
<evidence type="ECO:0000256" key="5">
    <source>
        <dbReference type="ARBA" id="ARBA00022803"/>
    </source>
</evidence>
<dbReference type="VEuPathDB" id="GiardiaDB:SS50377_25126"/>
<dbReference type="InterPro" id="IPR030511">
    <property type="entry name" value="TTC26"/>
</dbReference>
<evidence type="ECO:0000313" key="9">
    <source>
        <dbReference type="Proteomes" id="UP000018208"/>
    </source>
</evidence>
<dbReference type="SMART" id="SM00028">
    <property type="entry name" value="TPR"/>
    <property type="match status" value="3"/>
</dbReference>
<dbReference type="GO" id="GO:0120170">
    <property type="term" value="F:intraciliary transport particle B binding"/>
    <property type="evidence" value="ECO:0007669"/>
    <property type="project" value="TreeGrafter"/>
</dbReference>
<evidence type="ECO:0000313" key="8">
    <source>
        <dbReference type="EMBL" id="KAH0573009.1"/>
    </source>
</evidence>
<sequence>MNYVKVSEAFEKSKTMAAQQAENEIPSLAQFIEKRDFIGAVTLLNFQKQTNTVPEGIHPDLWLAYCHFHLGNSDEALRIYTELNQQEPPPQDHNQLELYKAICLLYLGRMDEARSVATKLPASPLQNRLLFHACSRLLDEDSLQQYHQKLKNISPDQMALAAVHFLRTHYNQALECYEEVLAVQQEYYAIYMHMALCFYKLGEYERCEEQLQNYRDHADDSFTSINLLAATKFKMGKLKEANQLLDQMKNDHSISELPQFKHNKCLYSGLNAATHILQTLTSAVPEARANLLRLYIEQRQYKAAYDLMQNFEPAVSQEYCLKAAGFAYLGQHTTDMEALTYARAAYATVGQSDADKDTLLGRRSMAAAYFLDGEFDDAAVYYDSIAEIPKESEEQFDLNYGLTLAAIGKDDQALEFLARQINSPYFTLIHKQWLARLFIRSKRAKMAFELYQKSESNNPRTAQLLRIIAHECFAVGEFKLSAEASKILIKIDSASENLNEYKTMFRAAMAASTLKERGKKVTPPKMVMEE</sequence>
<dbReference type="Pfam" id="PF12895">
    <property type="entry name" value="ANAPC3"/>
    <property type="match status" value="1"/>
</dbReference>
<dbReference type="GO" id="GO:0097546">
    <property type="term" value="C:ciliary base"/>
    <property type="evidence" value="ECO:0007669"/>
    <property type="project" value="TreeGrafter"/>
</dbReference>
<evidence type="ECO:0000256" key="2">
    <source>
        <dbReference type="ARBA" id="ARBA00007834"/>
    </source>
</evidence>
<dbReference type="GO" id="GO:0036064">
    <property type="term" value="C:ciliary basal body"/>
    <property type="evidence" value="ECO:0007669"/>
    <property type="project" value="TreeGrafter"/>
</dbReference>
<dbReference type="EMBL" id="AUWU02000005">
    <property type="protein sequence ID" value="KAH0573009.1"/>
    <property type="molecule type" value="Genomic_DNA"/>
</dbReference>
<reference evidence="7 8" key="1">
    <citation type="journal article" date="2014" name="PLoS Genet.">
        <title>The Genome of Spironucleus salmonicida Highlights a Fish Pathogen Adapted to Fluctuating Environments.</title>
        <authorList>
            <person name="Xu F."/>
            <person name="Jerlstrom-Hultqvist J."/>
            <person name="Einarsson E."/>
            <person name="Astvaldsson A."/>
            <person name="Svard S.G."/>
            <person name="Andersson J.O."/>
        </authorList>
    </citation>
    <scope>NUCLEOTIDE SEQUENCE</scope>
    <source>
        <strain evidence="8">ATCC 50377</strain>
    </source>
</reference>
<dbReference type="Gene3D" id="1.25.40.10">
    <property type="entry name" value="Tetratricopeptide repeat domain"/>
    <property type="match status" value="3"/>
</dbReference>
<keyword evidence="5" id="KW-0802">TPR repeat</keyword>
<dbReference type="Pfam" id="PF13174">
    <property type="entry name" value="TPR_6"/>
    <property type="match status" value="1"/>
</dbReference>
<dbReference type="InterPro" id="IPR011990">
    <property type="entry name" value="TPR-like_helical_dom_sf"/>
</dbReference>
<evidence type="ECO:0000256" key="1">
    <source>
        <dbReference type="ARBA" id="ARBA00004138"/>
    </source>
</evidence>
<dbReference type="OrthoDB" id="95390at2759"/>
<organism evidence="7">
    <name type="scientific">Spironucleus salmonicida</name>
    <dbReference type="NCBI Taxonomy" id="348837"/>
    <lineage>
        <taxon>Eukaryota</taxon>
        <taxon>Metamonada</taxon>
        <taxon>Diplomonadida</taxon>
        <taxon>Hexamitidae</taxon>
        <taxon>Hexamitinae</taxon>
        <taxon>Spironucleus</taxon>
    </lineage>
</organism>
<name>V6LJJ6_9EUKA</name>
<dbReference type="GO" id="GO:0030992">
    <property type="term" value="C:intraciliary transport particle B"/>
    <property type="evidence" value="ECO:0007669"/>
    <property type="project" value="TreeGrafter"/>
</dbReference>
<reference evidence="8" key="2">
    <citation type="submission" date="2020-12" db="EMBL/GenBank/DDBJ databases">
        <title>New Spironucleus salmonicida genome in near-complete chromosomes.</title>
        <authorList>
            <person name="Xu F."/>
            <person name="Kurt Z."/>
            <person name="Jimenez-Gonzalez A."/>
            <person name="Astvaldsson A."/>
            <person name="Andersson J.O."/>
            <person name="Svard S.G."/>
        </authorList>
    </citation>
    <scope>NUCLEOTIDE SEQUENCE</scope>
    <source>
        <strain evidence="8">ATCC 50377</strain>
    </source>
</reference>
<comment type="subcellular location">
    <subcellularLocation>
        <location evidence="1">Cell projection</location>
        <location evidence="1">Cilium</location>
    </subcellularLocation>
</comment>
<dbReference type="AlphaFoldDB" id="V6LJJ6"/>
<keyword evidence="6" id="KW-0966">Cell projection</keyword>
<evidence type="ECO:0000313" key="7">
    <source>
        <dbReference type="EMBL" id="EST44692.1"/>
    </source>
</evidence>
<keyword evidence="4" id="KW-0677">Repeat</keyword>
<evidence type="ECO:0000256" key="6">
    <source>
        <dbReference type="ARBA" id="ARBA00023273"/>
    </source>
</evidence>
<dbReference type="PANTHER" id="PTHR14781:SF0">
    <property type="entry name" value="INTRAFLAGELLAR TRANSPORT PROTEIN 56"/>
    <property type="match status" value="1"/>
</dbReference>
<dbReference type="Proteomes" id="UP000018208">
    <property type="component" value="Unassembled WGS sequence"/>
</dbReference>
<proteinExistence type="inferred from homology"/>
<evidence type="ECO:0000256" key="4">
    <source>
        <dbReference type="ARBA" id="ARBA00022737"/>
    </source>
</evidence>
<protein>
    <recommendedName>
        <fullName evidence="3">Intraflagellar transport protein 56</fullName>
    </recommendedName>
</protein>
<dbReference type="EMBL" id="KI546113">
    <property type="protein sequence ID" value="EST44692.1"/>
    <property type="molecule type" value="Genomic_DNA"/>
</dbReference>